<proteinExistence type="predicted"/>
<evidence type="ECO:0000313" key="2">
    <source>
        <dbReference type="Proteomes" id="UP000250443"/>
    </source>
</evidence>
<reference evidence="1 2" key="1">
    <citation type="submission" date="2018-06" db="EMBL/GenBank/DDBJ databases">
        <authorList>
            <consortium name="Pathogen Informatics"/>
            <person name="Doyle S."/>
        </authorList>
    </citation>
    <scope>NUCLEOTIDE SEQUENCE [LARGE SCALE GENOMIC DNA]</scope>
    <source>
        <strain evidence="1 2">NCTC11842</strain>
    </source>
</reference>
<dbReference type="EMBL" id="UAUF01000010">
    <property type="protein sequence ID" value="SPZ04926.1"/>
    <property type="molecule type" value="Genomic_DNA"/>
</dbReference>
<gene>
    <name evidence="1" type="ORF">NCTC11842_01446</name>
</gene>
<name>A0A2X2CGZ4_PSELU</name>
<dbReference type="RefSeq" id="WP_074828698.1">
    <property type="nucleotide sequence ID" value="NZ_DALZQD010000020.1"/>
</dbReference>
<evidence type="ECO:0000313" key="1">
    <source>
        <dbReference type="EMBL" id="SPZ04926.1"/>
    </source>
</evidence>
<dbReference type="GeneID" id="300269182"/>
<organism evidence="1 2">
    <name type="scientific">Pseudomonas luteola</name>
    <dbReference type="NCBI Taxonomy" id="47886"/>
    <lineage>
        <taxon>Bacteria</taxon>
        <taxon>Pseudomonadati</taxon>
        <taxon>Pseudomonadota</taxon>
        <taxon>Gammaproteobacteria</taxon>
        <taxon>Pseudomonadales</taxon>
        <taxon>Pseudomonadaceae</taxon>
        <taxon>Pseudomonas</taxon>
    </lineage>
</organism>
<dbReference type="AlphaFoldDB" id="A0A2X2CGZ4"/>
<accession>A0A2X2CGZ4</accession>
<sequence length="126" mass="14303">MRVISSTGKVNWQRSRELLGIMSLEVPVPEEIIRLDTLSHEDEPLSNEATEWQIFDMQATPEIQEMAAVLTDMTERHRDFDHIMPGLWNHPLSLTDGVVDKILLSLGCTRPVSEQLTAGGRVLQWP</sequence>
<dbReference type="Proteomes" id="UP000250443">
    <property type="component" value="Unassembled WGS sequence"/>
</dbReference>
<protein>
    <submittedName>
        <fullName evidence="1">Uncharacterized protein</fullName>
    </submittedName>
</protein>